<dbReference type="GO" id="GO:0006605">
    <property type="term" value="P:protein targeting"/>
    <property type="evidence" value="ECO:0007669"/>
    <property type="project" value="UniProtKB-UniRule"/>
</dbReference>
<proteinExistence type="inferred from homology"/>
<keyword evidence="5 9" id="KW-0653">Protein transport</keyword>
<gene>
    <name evidence="9" type="primary">secE</name>
    <name evidence="10" type="ORF">GCM10007043_20270</name>
</gene>
<keyword evidence="6 9" id="KW-1133">Transmembrane helix</keyword>
<keyword evidence="11" id="KW-1185">Reference proteome</keyword>
<evidence type="ECO:0000313" key="11">
    <source>
        <dbReference type="Proteomes" id="UP000637720"/>
    </source>
</evidence>
<evidence type="ECO:0000256" key="4">
    <source>
        <dbReference type="ARBA" id="ARBA00022692"/>
    </source>
</evidence>
<comment type="subcellular location">
    <subcellularLocation>
        <location evidence="9">Cell membrane</location>
        <topology evidence="9">Single-pass membrane protein</topology>
    </subcellularLocation>
    <subcellularLocation>
        <location evidence="1">Membrane</location>
    </subcellularLocation>
</comment>
<protein>
    <recommendedName>
        <fullName evidence="9">Protein translocase subunit SecE</fullName>
    </recommendedName>
</protein>
<organism evidence="10 11">
    <name type="scientific">Calditerricola satsumensis</name>
    <dbReference type="NCBI Taxonomy" id="373054"/>
    <lineage>
        <taxon>Bacteria</taxon>
        <taxon>Bacillati</taxon>
        <taxon>Bacillota</taxon>
        <taxon>Bacilli</taxon>
        <taxon>Bacillales</taxon>
        <taxon>Bacillaceae</taxon>
        <taxon>Calditerricola</taxon>
    </lineage>
</organism>
<dbReference type="PROSITE" id="PS01067">
    <property type="entry name" value="SECE_SEC61G"/>
    <property type="match status" value="1"/>
</dbReference>
<dbReference type="GO" id="GO:0065002">
    <property type="term" value="P:intracellular protein transmembrane transport"/>
    <property type="evidence" value="ECO:0007669"/>
    <property type="project" value="UniProtKB-UniRule"/>
</dbReference>
<dbReference type="InterPro" id="IPR001901">
    <property type="entry name" value="Translocase_SecE/Sec61-g"/>
</dbReference>
<accession>A0A8J3BFW5</accession>
<dbReference type="Gene3D" id="1.20.5.1030">
    <property type="entry name" value="Preprotein translocase secy subunit"/>
    <property type="match status" value="1"/>
</dbReference>
<evidence type="ECO:0000256" key="6">
    <source>
        <dbReference type="ARBA" id="ARBA00022989"/>
    </source>
</evidence>
<dbReference type="GO" id="GO:0009306">
    <property type="term" value="P:protein secretion"/>
    <property type="evidence" value="ECO:0007669"/>
    <property type="project" value="UniProtKB-UniRule"/>
</dbReference>
<dbReference type="Proteomes" id="UP000637720">
    <property type="component" value="Unassembled WGS sequence"/>
</dbReference>
<comment type="function">
    <text evidence="9">Essential subunit of the Sec protein translocation channel SecYEG. Clamps together the 2 halves of SecY. May contact the channel plug during translocation.</text>
</comment>
<dbReference type="InterPro" id="IPR038379">
    <property type="entry name" value="SecE_sf"/>
</dbReference>
<comment type="similarity">
    <text evidence="9">Belongs to the SecE/SEC61-gamma family.</text>
</comment>
<keyword evidence="4 9" id="KW-0812">Transmembrane</keyword>
<dbReference type="Pfam" id="PF00584">
    <property type="entry name" value="SecE"/>
    <property type="match status" value="1"/>
</dbReference>
<name>A0A8J3BFW5_9BACI</name>
<dbReference type="AlphaFoldDB" id="A0A8J3BFW5"/>
<comment type="subunit">
    <text evidence="9">Component of the Sec protein translocase complex. Heterotrimer consisting of SecY, SecE and SecG subunits. The heterotrimers can form oligomers, although 1 heterotrimer is thought to be able to translocate proteins. Interacts with the ribosome. Interacts with SecDF, and other proteins may be involved. Interacts with SecA.</text>
</comment>
<dbReference type="RefSeq" id="WP_157057803.1">
    <property type="nucleotide sequence ID" value="NZ_BMOF01000051.1"/>
</dbReference>
<dbReference type="PANTHER" id="PTHR33910:SF1">
    <property type="entry name" value="PROTEIN TRANSLOCASE SUBUNIT SECE"/>
    <property type="match status" value="1"/>
</dbReference>
<evidence type="ECO:0000256" key="1">
    <source>
        <dbReference type="ARBA" id="ARBA00004370"/>
    </source>
</evidence>
<evidence type="ECO:0000256" key="3">
    <source>
        <dbReference type="ARBA" id="ARBA00022475"/>
    </source>
</evidence>
<evidence type="ECO:0000256" key="2">
    <source>
        <dbReference type="ARBA" id="ARBA00022448"/>
    </source>
</evidence>
<dbReference type="GO" id="GO:0008320">
    <property type="term" value="F:protein transmembrane transporter activity"/>
    <property type="evidence" value="ECO:0007669"/>
    <property type="project" value="UniProtKB-UniRule"/>
</dbReference>
<dbReference type="EMBL" id="BMOF01000051">
    <property type="protein sequence ID" value="GGK06193.1"/>
    <property type="molecule type" value="Genomic_DNA"/>
</dbReference>
<dbReference type="InterPro" id="IPR005807">
    <property type="entry name" value="SecE_bac"/>
</dbReference>
<keyword evidence="8 9" id="KW-0472">Membrane</keyword>
<dbReference type="HAMAP" id="MF_00422">
    <property type="entry name" value="SecE"/>
    <property type="match status" value="1"/>
</dbReference>
<sequence>MAVLGRIGAGLKRTGAFFRDSWMEMKKVRWPNRAELTSYTIVVITTVTLLALFFAIVDLGISRLIEWILAK</sequence>
<evidence type="ECO:0000256" key="7">
    <source>
        <dbReference type="ARBA" id="ARBA00023010"/>
    </source>
</evidence>
<dbReference type="NCBIfam" id="TIGR00964">
    <property type="entry name" value="secE_bact"/>
    <property type="match status" value="1"/>
</dbReference>
<evidence type="ECO:0000256" key="8">
    <source>
        <dbReference type="ARBA" id="ARBA00023136"/>
    </source>
</evidence>
<evidence type="ECO:0000256" key="5">
    <source>
        <dbReference type="ARBA" id="ARBA00022927"/>
    </source>
</evidence>
<keyword evidence="2 9" id="KW-0813">Transport</keyword>
<keyword evidence="3 9" id="KW-1003">Cell membrane</keyword>
<reference evidence="10" key="1">
    <citation type="journal article" date="2014" name="Int. J. Syst. Evol. Microbiol.">
        <title>Complete genome sequence of Corynebacterium casei LMG S-19264T (=DSM 44701T), isolated from a smear-ripened cheese.</title>
        <authorList>
            <consortium name="US DOE Joint Genome Institute (JGI-PGF)"/>
            <person name="Walter F."/>
            <person name="Albersmeier A."/>
            <person name="Kalinowski J."/>
            <person name="Ruckert C."/>
        </authorList>
    </citation>
    <scope>NUCLEOTIDE SEQUENCE</scope>
    <source>
        <strain evidence="10">JCM 14719</strain>
    </source>
</reference>
<reference evidence="10" key="2">
    <citation type="submission" date="2020-09" db="EMBL/GenBank/DDBJ databases">
        <authorList>
            <person name="Sun Q."/>
            <person name="Ohkuma M."/>
        </authorList>
    </citation>
    <scope>NUCLEOTIDE SEQUENCE</scope>
    <source>
        <strain evidence="10">JCM 14719</strain>
    </source>
</reference>
<dbReference type="PANTHER" id="PTHR33910">
    <property type="entry name" value="PROTEIN TRANSLOCASE SUBUNIT SECE"/>
    <property type="match status" value="1"/>
</dbReference>
<dbReference type="GO" id="GO:0043952">
    <property type="term" value="P:protein transport by the Sec complex"/>
    <property type="evidence" value="ECO:0007669"/>
    <property type="project" value="UniProtKB-UniRule"/>
</dbReference>
<dbReference type="GO" id="GO:0005886">
    <property type="term" value="C:plasma membrane"/>
    <property type="evidence" value="ECO:0007669"/>
    <property type="project" value="UniProtKB-SubCell"/>
</dbReference>
<evidence type="ECO:0000256" key="9">
    <source>
        <dbReference type="HAMAP-Rule" id="MF_00422"/>
    </source>
</evidence>
<evidence type="ECO:0000313" key="10">
    <source>
        <dbReference type="EMBL" id="GGK06193.1"/>
    </source>
</evidence>
<comment type="caution">
    <text evidence="10">The sequence shown here is derived from an EMBL/GenBank/DDBJ whole genome shotgun (WGS) entry which is preliminary data.</text>
</comment>
<feature type="transmembrane region" description="Helical" evidence="9">
    <location>
        <begin position="39"/>
        <end position="61"/>
    </location>
</feature>
<keyword evidence="7 9" id="KW-0811">Translocation</keyword>